<dbReference type="GO" id="GO:0007154">
    <property type="term" value="P:cell communication"/>
    <property type="evidence" value="ECO:0007669"/>
    <property type="project" value="InterPro"/>
</dbReference>
<dbReference type="OrthoDB" id="9803927at2"/>
<feature type="domain" description="Secretion system C-terminal sorting" evidence="6">
    <location>
        <begin position="1056"/>
        <end position="1116"/>
    </location>
</feature>
<dbReference type="InterPro" id="IPR003644">
    <property type="entry name" value="Calx_beta"/>
</dbReference>
<evidence type="ECO:0000313" key="8">
    <source>
        <dbReference type="EMBL" id="GER60250.1"/>
    </source>
</evidence>
<keyword evidence="3" id="KW-0106">Calcium</keyword>
<reference evidence="8 9" key="1">
    <citation type="submission" date="2019-08" db="EMBL/GenBank/DDBJ databases">
        <title>Draft genome sequence of Ulvibacter marinus type strain NBRC 109484.</title>
        <authorList>
            <person name="Kawano K."/>
            <person name="Ushijima N."/>
            <person name="Kihara M."/>
            <person name="Itoh H."/>
        </authorList>
    </citation>
    <scope>NUCLEOTIDE SEQUENCE [LARGE SCALE GENOMIC DNA]</scope>
    <source>
        <strain evidence="8 9">NBRC 109484</strain>
    </source>
</reference>
<dbReference type="NCBIfam" id="NF038117">
    <property type="entry name" value="choice_anch_I"/>
    <property type="match status" value="1"/>
</dbReference>
<dbReference type="Pfam" id="PF18962">
    <property type="entry name" value="Por_Secre_tail"/>
    <property type="match status" value="1"/>
</dbReference>
<dbReference type="SUPFAM" id="SSF51004">
    <property type="entry name" value="C-terminal (heme d1) domain of cytochrome cd1-nitrite reductase"/>
    <property type="match status" value="1"/>
</dbReference>
<comment type="caution">
    <text evidence="8">The sequence shown here is derived from an EMBL/GenBank/DDBJ whole genome shotgun (WGS) entry which is preliminary data.</text>
</comment>
<keyword evidence="9" id="KW-1185">Reference proteome</keyword>
<dbReference type="InterPro" id="IPR011048">
    <property type="entry name" value="Haem_d1_sf"/>
</dbReference>
<keyword evidence="1 4" id="KW-0732">Signal</keyword>
<dbReference type="SUPFAM" id="SSF141072">
    <property type="entry name" value="CalX-like"/>
    <property type="match status" value="1"/>
</dbReference>
<protein>
    <recommendedName>
        <fullName evidence="10">Por secretion system C-terminal sorting domain-containing protein</fullName>
    </recommendedName>
</protein>
<dbReference type="Gene3D" id="2.60.40.2030">
    <property type="match status" value="1"/>
</dbReference>
<gene>
    <name evidence="8" type="ORF">ULMA_23580</name>
</gene>
<accession>A0A5J4J312</accession>
<dbReference type="Gene3D" id="2.130.10.10">
    <property type="entry name" value="YVTN repeat-like/Quinoprotein amine dehydrogenase"/>
    <property type="match status" value="1"/>
</dbReference>
<dbReference type="InterPro" id="IPR052956">
    <property type="entry name" value="Mesenchyme-surface_protein"/>
</dbReference>
<organism evidence="8 9">
    <name type="scientific">Patiriisocius marinus</name>
    <dbReference type="NCBI Taxonomy" id="1397112"/>
    <lineage>
        <taxon>Bacteria</taxon>
        <taxon>Pseudomonadati</taxon>
        <taxon>Bacteroidota</taxon>
        <taxon>Flavobacteriia</taxon>
        <taxon>Flavobacteriales</taxon>
        <taxon>Flavobacteriaceae</taxon>
        <taxon>Patiriisocius</taxon>
    </lineage>
</organism>
<dbReference type="RefSeq" id="WP_151674683.1">
    <property type="nucleotide sequence ID" value="NZ_BKCG01000006.1"/>
</dbReference>
<keyword evidence="2" id="KW-0677">Repeat</keyword>
<dbReference type="InterPro" id="IPR055188">
    <property type="entry name" value="Choice_anch_I"/>
</dbReference>
<dbReference type="GO" id="GO:0016020">
    <property type="term" value="C:membrane"/>
    <property type="evidence" value="ECO:0007669"/>
    <property type="project" value="InterPro"/>
</dbReference>
<proteinExistence type="predicted"/>
<dbReference type="Pfam" id="PF03160">
    <property type="entry name" value="Calx-beta"/>
    <property type="match status" value="1"/>
</dbReference>
<dbReference type="Proteomes" id="UP000326509">
    <property type="component" value="Unassembled WGS sequence"/>
</dbReference>
<evidence type="ECO:0000256" key="3">
    <source>
        <dbReference type="ARBA" id="ARBA00022837"/>
    </source>
</evidence>
<dbReference type="AlphaFoldDB" id="A0A5J4J312"/>
<evidence type="ECO:0000259" key="6">
    <source>
        <dbReference type="Pfam" id="PF18962"/>
    </source>
</evidence>
<feature type="domain" description="Calx-beta" evidence="5">
    <location>
        <begin position="423"/>
        <end position="533"/>
    </location>
</feature>
<feature type="chain" id="PRO_5023853564" description="Por secretion system C-terminal sorting domain-containing protein" evidence="4">
    <location>
        <begin position="19"/>
        <end position="1117"/>
    </location>
</feature>
<evidence type="ECO:0000256" key="1">
    <source>
        <dbReference type="ARBA" id="ARBA00022729"/>
    </source>
</evidence>
<evidence type="ECO:0000313" key="9">
    <source>
        <dbReference type="Proteomes" id="UP000326509"/>
    </source>
</evidence>
<sequence length="1117" mass="118226">MKKITFLCALFIGGMAFSQSIEIASTNFEEPALGTSNYTDTGDATVAHDLLNNVDEPSVNFAATATEIGFAASYIPYDVPGVGLTDGDYVGVTDFTGDVTTFTSGTQGYQLSDLDGTMTVVFDAVDFTGYENNTVSIDYFINDTGYEGNGTTNDEGNDLFRIFVRDLTNNTETDILNTLGSDINDLMIENSWITGTATIANGANVELVVQARTNSGSETLMIDTISFEGEVATVVLPQLEITEIFSGQSGDDLTADWFEIKNTGTTDWISGVDGDLYYDDESADETTADIISGVTTIPAGETAIVLVTGDIADVDVFTSIWGSVIDLSSTEVGFTDGAGLGGGGDAVNLWIGLPTSINTPVNTGVYPDTSVNDGQSFDVELSAFSVVGNVNGAVETIATAGSAGDVPNIGSPGNGVPVTISQVAFNTSYISVNENDGAVNIAIEISEMPTINTTVDVSLVGAGTAVDGADFTFGTTQTVNFSAGNMDDQIVTINITDNTIDNSDKFFVLQIENPTNAELGIKQLFTVYILDDDTQIPAEDTTPLDASLLSSYLVDADGTAEIVAYDNDNQQLFVVNDSKINVLDFTDPANITETSFIDVTSIGASAQSVAVQNGLVAIAVANNDPVANGFVVFRDALGVETPVVVEIGVLPDMLVFSPDGTKLLVANEGQPNDDYSVDPEGSVAIIDVTGGLSAIDQADVTLVNFNNYDGQETSLNASGIRIYGPGATASQDFEPEYIAVSNNSETAYVVLQENNAYAIIDIASGTVTDVKSFGLKDHSLPQNSIDVSNDTDFVFNANWPIKGMYMPDAISYYSVGGVDYIVTANEGDAREYDAFEEEVKIGDSNYTLDPTVFNDLDILELEANLGSINVTSASGDADNNGLFEEIHIFGGRSFSIFEAATGTLVYDSANDFEVITANHPVYGAIFNASNSNNNLKNRSDNKGPEPEGVLVKEIEGQFYAFVLLERIGGVMIYNITDPTSPQFLQYLNNRDVTPGGDEMGDLGPEGLAFVSAEESATGIAYIVVANEVSATLSVYALNNVILGLNNFTTSENNFALYPNPANGDVFFSAPGNYKVYDMLGRNMLSVTNAASLNIASLPTGTYVVQNENGVSQKLIVE</sequence>
<dbReference type="InterPro" id="IPR038081">
    <property type="entry name" value="CalX-like_sf"/>
</dbReference>
<feature type="domain" description="Choice-of-anchor I" evidence="7">
    <location>
        <begin position="548"/>
        <end position="1036"/>
    </location>
</feature>
<dbReference type="EMBL" id="BKCG01000006">
    <property type="protein sequence ID" value="GER60250.1"/>
    <property type="molecule type" value="Genomic_DNA"/>
</dbReference>
<dbReference type="InterPro" id="IPR015943">
    <property type="entry name" value="WD40/YVTN_repeat-like_dom_sf"/>
</dbReference>
<dbReference type="PANTHER" id="PTHR46928:SF1">
    <property type="entry name" value="MESENCHYME-SPECIFIC CELL SURFACE GLYCOPROTEIN"/>
    <property type="match status" value="1"/>
</dbReference>
<dbReference type="PANTHER" id="PTHR46928">
    <property type="entry name" value="MESENCHYME-SPECIFIC CELL SURFACE GLYCOPROTEIN"/>
    <property type="match status" value="1"/>
</dbReference>
<evidence type="ECO:0000259" key="5">
    <source>
        <dbReference type="Pfam" id="PF03160"/>
    </source>
</evidence>
<evidence type="ECO:0000256" key="2">
    <source>
        <dbReference type="ARBA" id="ARBA00022737"/>
    </source>
</evidence>
<dbReference type="NCBIfam" id="TIGR04183">
    <property type="entry name" value="Por_Secre_tail"/>
    <property type="match status" value="1"/>
</dbReference>
<evidence type="ECO:0000259" key="7">
    <source>
        <dbReference type="Pfam" id="PF22494"/>
    </source>
</evidence>
<dbReference type="InterPro" id="IPR026444">
    <property type="entry name" value="Secre_tail"/>
</dbReference>
<feature type="signal peptide" evidence="4">
    <location>
        <begin position="1"/>
        <end position="18"/>
    </location>
</feature>
<name>A0A5J4J312_9FLAO</name>
<dbReference type="Pfam" id="PF22494">
    <property type="entry name" value="choice_anch_I"/>
    <property type="match status" value="1"/>
</dbReference>
<evidence type="ECO:0000256" key="4">
    <source>
        <dbReference type="SAM" id="SignalP"/>
    </source>
</evidence>
<evidence type="ECO:0008006" key="10">
    <source>
        <dbReference type="Google" id="ProtNLM"/>
    </source>
</evidence>